<evidence type="ECO:0000256" key="1">
    <source>
        <dbReference type="SAM" id="MobiDB-lite"/>
    </source>
</evidence>
<dbReference type="AlphaFoldDB" id="A0A816IUD5"/>
<gene>
    <name evidence="2" type="ORF">DARMORV10_C09P24150.1</name>
</gene>
<evidence type="ECO:0000313" key="2">
    <source>
        <dbReference type="EMBL" id="CAF1728205.1"/>
    </source>
</evidence>
<feature type="region of interest" description="Disordered" evidence="1">
    <location>
        <begin position="6"/>
        <end position="25"/>
    </location>
</feature>
<accession>A0A816IUD5</accession>
<protein>
    <submittedName>
        <fullName evidence="2">(rape) hypothetical protein</fullName>
    </submittedName>
</protein>
<organism evidence="2">
    <name type="scientific">Brassica napus</name>
    <name type="common">Rape</name>
    <dbReference type="NCBI Taxonomy" id="3708"/>
    <lineage>
        <taxon>Eukaryota</taxon>
        <taxon>Viridiplantae</taxon>
        <taxon>Streptophyta</taxon>
        <taxon>Embryophyta</taxon>
        <taxon>Tracheophyta</taxon>
        <taxon>Spermatophyta</taxon>
        <taxon>Magnoliopsida</taxon>
        <taxon>eudicotyledons</taxon>
        <taxon>Gunneridae</taxon>
        <taxon>Pentapetalae</taxon>
        <taxon>rosids</taxon>
        <taxon>malvids</taxon>
        <taxon>Brassicales</taxon>
        <taxon>Brassicaceae</taxon>
        <taxon>Brassiceae</taxon>
        <taxon>Brassica</taxon>
    </lineage>
</organism>
<reference evidence="2" key="1">
    <citation type="submission" date="2021-01" db="EMBL/GenBank/DDBJ databases">
        <authorList>
            <consortium name="Genoscope - CEA"/>
            <person name="William W."/>
        </authorList>
    </citation>
    <scope>NUCLEOTIDE SEQUENCE</scope>
</reference>
<dbReference type="EMBL" id="HG994373">
    <property type="protein sequence ID" value="CAF1728205.1"/>
    <property type="molecule type" value="Genomic_DNA"/>
</dbReference>
<dbReference type="Proteomes" id="UP001295469">
    <property type="component" value="Chromosome C09"/>
</dbReference>
<proteinExistence type="predicted"/>
<name>A0A816IUD5_BRANA</name>
<sequence>MAAAAAAIGTAVSFPSSKSSASLPTKTSFVSPQRIFLNKKNNQKSLYILLLVYLQSTQEAFSYGGRVKAQVTTEVPVKEVEGVKERGRSNSCQQIQTKGPLHWSMPLEQQDHWR</sequence>